<dbReference type="GO" id="GO:0016987">
    <property type="term" value="F:sigma factor activity"/>
    <property type="evidence" value="ECO:0007669"/>
    <property type="project" value="UniProtKB-KW"/>
</dbReference>
<dbReference type="PANTHER" id="PTHR47756">
    <property type="entry name" value="BLL6612 PROTEIN-RELATED"/>
    <property type="match status" value="1"/>
</dbReference>
<keyword evidence="4" id="KW-0804">Transcription</keyword>
<dbReference type="InterPro" id="IPR013249">
    <property type="entry name" value="RNA_pol_sigma70_r4_t2"/>
</dbReference>
<evidence type="ECO:0000256" key="1">
    <source>
        <dbReference type="ARBA" id="ARBA00010641"/>
    </source>
</evidence>
<protein>
    <recommendedName>
        <fullName evidence="11">RNA polymerase subunit sigma-24</fullName>
    </recommendedName>
</protein>
<feature type="region of interest" description="Disordered" evidence="5">
    <location>
        <begin position="1"/>
        <end position="59"/>
    </location>
</feature>
<reference evidence="9 10" key="1">
    <citation type="submission" date="2020-03" db="EMBL/GenBank/DDBJ databases">
        <title>Whole genome shotgun sequence of Phytohabitans houttuyneae NBRC 108639.</title>
        <authorList>
            <person name="Komaki H."/>
            <person name="Tamura T."/>
        </authorList>
    </citation>
    <scope>NUCLEOTIDE SEQUENCE [LARGE SCALE GENOMIC DNA]</scope>
    <source>
        <strain evidence="9 10">NBRC 108639</strain>
    </source>
</reference>
<feature type="domain" description="RNA polymerase sigma-70 region 2" evidence="6">
    <location>
        <begin position="100"/>
        <end position="161"/>
    </location>
</feature>
<dbReference type="PANTHER" id="PTHR47756:SF2">
    <property type="entry name" value="BLL6612 PROTEIN"/>
    <property type="match status" value="1"/>
</dbReference>
<evidence type="ECO:0000313" key="9">
    <source>
        <dbReference type="EMBL" id="GFJ84253.1"/>
    </source>
</evidence>
<evidence type="ECO:0000259" key="8">
    <source>
        <dbReference type="Pfam" id="PF20239"/>
    </source>
</evidence>
<keyword evidence="10" id="KW-1185">Reference proteome</keyword>
<dbReference type="Pfam" id="PF04542">
    <property type="entry name" value="Sigma70_r2"/>
    <property type="match status" value="1"/>
</dbReference>
<proteinExistence type="inferred from homology"/>
<keyword evidence="2" id="KW-0805">Transcription regulation</keyword>
<dbReference type="InterPro" id="IPR013324">
    <property type="entry name" value="RNA_pol_sigma_r3/r4-like"/>
</dbReference>
<name>A0A6V8KG90_9ACTN</name>
<dbReference type="InterPro" id="IPR014284">
    <property type="entry name" value="RNA_pol_sigma-70_dom"/>
</dbReference>
<evidence type="ECO:0000313" key="10">
    <source>
        <dbReference type="Proteomes" id="UP000482800"/>
    </source>
</evidence>
<dbReference type="Pfam" id="PF08281">
    <property type="entry name" value="Sigma70_r4_2"/>
    <property type="match status" value="1"/>
</dbReference>
<feature type="compositionally biased region" description="Low complexity" evidence="5">
    <location>
        <begin position="1"/>
        <end position="24"/>
    </location>
</feature>
<feature type="domain" description="DUF6596" evidence="8">
    <location>
        <begin position="265"/>
        <end position="359"/>
    </location>
</feature>
<dbReference type="InterPro" id="IPR007627">
    <property type="entry name" value="RNA_pol_sigma70_r2"/>
</dbReference>
<dbReference type="GO" id="GO:0003677">
    <property type="term" value="F:DNA binding"/>
    <property type="evidence" value="ECO:0007669"/>
    <property type="project" value="InterPro"/>
</dbReference>
<dbReference type="Pfam" id="PF20239">
    <property type="entry name" value="DUF6596"/>
    <property type="match status" value="1"/>
</dbReference>
<evidence type="ECO:0000256" key="5">
    <source>
        <dbReference type="SAM" id="MobiDB-lite"/>
    </source>
</evidence>
<dbReference type="NCBIfam" id="TIGR02937">
    <property type="entry name" value="sigma70-ECF"/>
    <property type="match status" value="1"/>
</dbReference>
<dbReference type="AlphaFoldDB" id="A0A6V8KG90"/>
<accession>A0A6V8KG90</accession>
<dbReference type="GO" id="GO:0006352">
    <property type="term" value="P:DNA-templated transcription initiation"/>
    <property type="evidence" value="ECO:0007669"/>
    <property type="project" value="InterPro"/>
</dbReference>
<evidence type="ECO:0000259" key="6">
    <source>
        <dbReference type="Pfam" id="PF04542"/>
    </source>
</evidence>
<dbReference type="Proteomes" id="UP000482800">
    <property type="component" value="Unassembled WGS sequence"/>
</dbReference>
<dbReference type="Gene3D" id="1.10.1740.10">
    <property type="match status" value="1"/>
</dbReference>
<dbReference type="InterPro" id="IPR013325">
    <property type="entry name" value="RNA_pol_sigma_r2"/>
</dbReference>
<feature type="domain" description="RNA polymerase sigma factor 70 region 4 type 2" evidence="7">
    <location>
        <begin position="196"/>
        <end position="247"/>
    </location>
</feature>
<dbReference type="SUPFAM" id="SSF88946">
    <property type="entry name" value="Sigma2 domain of RNA polymerase sigma factors"/>
    <property type="match status" value="1"/>
</dbReference>
<sequence length="488" mass="50277">MAEEPAAPAGEPGGPVASGPAAGRPGRGADPDVAVAAPAGSGASAARAQTAADGAGDPVAAGDGLGSGASAAAGAERPVAVGDGGGHAAAEAAAAAARESHAQVVATLIRVTGDWTLAEDCAQEALVQALQRWPAGGVPANPAGWLMTVARNRATDVLRRATVERRKLRELAALAPTDAEPATGEEEVVDDRLRLIFTCCHPALALDARVALTLRTVCGIPTPDIARAFLVTESTMTRRLTRAKTKIAEARIPYRVPAGPALAERLPGVLAVLYLLFTRGYNADGEPAFADEAIRLARLLDSLMPGQPEVPALLALFLLQDSRRHARRDAAGDLVPLDRQDRGRWDHAAIAEGLAVLGRVREDGPYALQARIAAGHATARSVESTDWPAIAGWYDALAALTPSPVVALNRAVAHGYAYGPRAGLALLAEARAGGALDGYPLALAAEADLTARLGDRARAAALFREAAAQTHAEPERRALLDRADEALA</sequence>
<evidence type="ECO:0000256" key="2">
    <source>
        <dbReference type="ARBA" id="ARBA00023015"/>
    </source>
</evidence>
<reference evidence="9 10" key="2">
    <citation type="submission" date="2020-03" db="EMBL/GenBank/DDBJ databases">
        <authorList>
            <person name="Ichikawa N."/>
            <person name="Kimura A."/>
            <person name="Kitahashi Y."/>
            <person name="Uohara A."/>
        </authorList>
    </citation>
    <scope>NUCLEOTIDE SEQUENCE [LARGE SCALE GENOMIC DNA]</scope>
    <source>
        <strain evidence="9 10">NBRC 108639</strain>
    </source>
</reference>
<evidence type="ECO:0000259" key="7">
    <source>
        <dbReference type="Pfam" id="PF08281"/>
    </source>
</evidence>
<dbReference type="SUPFAM" id="SSF88659">
    <property type="entry name" value="Sigma3 and sigma4 domains of RNA polymerase sigma factors"/>
    <property type="match status" value="1"/>
</dbReference>
<comment type="similarity">
    <text evidence="1">Belongs to the sigma-70 factor family. ECF subfamily.</text>
</comment>
<gene>
    <name evidence="9" type="ORF">Phou_084330</name>
</gene>
<evidence type="ECO:0008006" key="11">
    <source>
        <dbReference type="Google" id="ProtNLM"/>
    </source>
</evidence>
<dbReference type="EMBL" id="BLPF01000003">
    <property type="protein sequence ID" value="GFJ84253.1"/>
    <property type="molecule type" value="Genomic_DNA"/>
</dbReference>
<evidence type="ECO:0000256" key="4">
    <source>
        <dbReference type="ARBA" id="ARBA00023163"/>
    </source>
</evidence>
<dbReference type="InterPro" id="IPR046531">
    <property type="entry name" value="DUF6596"/>
</dbReference>
<comment type="caution">
    <text evidence="9">The sequence shown here is derived from an EMBL/GenBank/DDBJ whole genome shotgun (WGS) entry which is preliminary data.</text>
</comment>
<keyword evidence="3" id="KW-0731">Sigma factor</keyword>
<evidence type="ECO:0000256" key="3">
    <source>
        <dbReference type="ARBA" id="ARBA00023082"/>
    </source>
</evidence>
<feature type="compositionally biased region" description="Low complexity" evidence="5">
    <location>
        <begin position="31"/>
        <end position="59"/>
    </location>
</feature>
<organism evidence="9 10">
    <name type="scientific">Phytohabitans houttuyneae</name>
    <dbReference type="NCBI Taxonomy" id="1076126"/>
    <lineage>
        <taxon>Bacteria</taxon>
        <taxon>Bacillati</taxon>
        <taxon>Actinomycetota</taxon>
        <taxon>Actinomycetes</taxon>
        <taxon>Micromonosporales</taxon>
        <taxon>Micromonosporaceae</taxon>
    </lineage>
</organism>